<name>A0ACC1AS28_9ROSI</name>
<keyword evidence="2" id="KW-1185">Reference proteome</keyword>
<organism evidence="1 2">
    <name type="scientific">Pistacia atlantica</name>
    <dbReference type="NCBI Taxonomy" id="434234"/>
    <lineage>
        <taxon>Eukaryota</taxon>
        <taxon>Viridiplantae</taxon>
        <taxon>Streptophyta</taxon>
        <taxon>Embryophyta</taxon>
        <taxon>Tracheophyta</taxon>
        <taxon>Spermatophyta</taxon>
        <taxon>Magnoliopsida</taxon>
        <taxon>eudicotyledons</taxon>
        <taxon>Gunneridae</taxon>
        <taxon>Pentapetalae</taxon>
        <taxon>rosids</taxon>
        <taxon>malvids</taxon>
        <taxon>Sapindales</taxon>
        <taxon>Anacardiaceae</taxon>
        <taxon>Pistacia</taxon>
    </lineage>
</organism>
<evidence type="ECO:0000313" key="1">
    <source>
        <dbReference type="EMBL" id="KAJ0089463.1"/>
    </source>
</evidence>
<gene>
    <name evidence="1" type="ORF">Patl1_13457</name>
</gene>
<evidence type="ECO:0000313" key="2">
    <source>
        <dbReference type="Proteomes" id="UP001164250"/>
    </source>
</evidence>
<reference evidence="2" key="1">
    <citation type="journal article" date="2023" name="G3 (Bethesda)">
        <title>Genome assembly and association tests identify interacting loci associated with vigor, precocity, and sex in interspecific pistachio rootstocks.</title>
        <authorList>
            <person name="Palmer W."/>
            <person name="Jacygrad E."/>
            <person name="Sagayaradj S."/>
            <person name="Cavanaugh K."/>
            <person name="Han R."/>
            <person name="Bertier L."/>
            <person name="Beede B."/>
            <person name="Kafkas S."/>
            <person name="Golino D."/>
            <person name="Preece J."/>
            <person name="Michelmore R."/>
        </authorList>
    </citation>
    <scope>NUCLEOTIDE SEQUENCE [LARGE SCALE GENOMIC DNA]</scope>
</reference>
<proteinExistence type="predicted"/>
<dbReference type="Proteomes" id="UP001164250">
    <property type="component" value="Chromosome 8"/>
</dbReference>
<protein>
    <submittedName>
        <fullName evidence="1">Uncharacterized protein</fullName>
    </submittedName>
</protein>
<dbReference type="EMBL" id="CM047904">
    <property type="protein sequence ID" value="KAJ0089463.1"/>
    <property type="molecule type" value="Genomic_DNA"/>
</dbReference>
<accession>A0ACC1AS28</accession>
<sequence length="111" mass="12557">MTSFVDKNGSWNFRELSIAFPTLEVSKVQKGMELGSNFGRSKPLRDSSSSCGQPFLTVYPQMYKRENVLIVMIGVLFAWRVGNNPSYSKRLLQFSEHLEATGSQLEMKTSL</sequence>
<comment type="caution">
    <text evidence="1">The sequence shown here is derived from an EMBL/GenBank/DDBJ whole genome shotgun (WGS) entry which is preliminary data.</text>
</comment>